<dbReference type="InterPro" id="IPR027417">
    <property type="entry name" value="P-loop_NTPase"/>
</dbReference>
<accession>A0A1I0CSE6</accession>
<proteinExistence type="predicted"/>
<dbReference type="RefSeq" id="WP_093328642.1">
    <property type="nucleotide sequence ID" value="NZ_AP027363.1"/>
</dbReference>
<dbReference type="OrthoDB" id="9075305at2"/>
<keyword evidence="1 4" id="KW-0808">Transferase</keyword>
<organism evidence="4 5">
    <name type="scientific">Thalassotalea agarivorans</name>
    <name type="common">Thalassomonas agarivorans</name>
    <dbReference type="NCBI Taxonomy" id="349064"/>
    <lineage>
        <taxon>Bacteria</taxon>
        <taxon>Pseudomonadati</taxon>
        <taxon>Pseudomonadota</taxon>
        <taxon>Gammaproteobacteria</taxon>
        <taxon>Alteromonadales</taxon>
        <taxon>Colwelliaceae</taxon>
        <taxon>Thalassotalea</taxon>
    </lineage>
</organism>
<dbReference type="PANTHER" id="PTHR10605:SF56">
    <property type="entry name" value="BIFUNCTIONAL HEPARAN SULFATE N-DEACETYLASE_N-SULFOTRANSFERASE"/>
    <property type="match status" value="1"/>
</dbReference>
<sequence>MVDKVNFLIVGAQKSGTSALEKYLEAHPDIQLAKKKEVHFFDNEEYYSSEVDYTKYYQFFAESSRTAKGECTPIYMYWRPAIKRIYEYNPSMKIIAVLRSPIDRAYSHWNMERDRNSDKLDFSTAIRTESHRCREALPLQHRVYSYCDRGFYTEQIRHIWRYFPKKQTLFIKYEDLKLNPNVVIKRICQFLCVSESDPIKEQKVHVRPYVEAMNESDRQYLNEVFTSEISQLEQMLGWDCTDWRYKTGYFKKYSLKNLIRKLSS</sequence>
<dbReference type="EMBL" id="FOHK01000005">
    <property type="protein sequence ID" value="SET22662.1"/>
    <property type="molecule type" value="Genomic_DNA"/>
</dbReference>
<keyword evidence="5" id="KW-1185">Reference proteome</keyword>
<dbReference type="Pfam" id="PF00685">
    <property type="entry name" value="Sulfotransfer_1"/>
    <property type="match status" value="1"/>
</dbReference>
<dbReference type="Proteomes" id="UP000199308">
    <property type="component" value="Unassembled WGS sequence"/>
</dbReference>
<keyword evidence="2" id="KW-0325">Glycoprotein</keyword>
<protein>
    <submittedName>
        <fullName evidence="4">Sulfotransferase domain-containing protein</fullName>
    </submittedName>
</protein>
<name>A0A1I0CSE6_THASX</name>
<dbReference type="GO" id="GO:0008146">
    <property type="term" value="F:sulfotransferase activity"/>
    <property type="evidence" value="ECO:0007669"/>
    <property type="project" value="InterPro"/>
</dbReference>
<evidence type="ECO:0000313" key="5">
    <source>
        <dbReference type="Proteomes" id="UP000199308"/>
    </source>
</evidence>
<evidence type="ECO:0000259" key="3">
    <source>
        <dbReference type="Pfam" id="PF00685"/>
    </source>
</evidence>
<dbReference type="AlphaFoldDB" id="A0A1I0CSE6"/>
<dbReference type="InterPro" id="IPR037359">
    <property type="entry name" value="NST/OST"/>
</dbReference>
<feature type="domain" description="Sulfotransferase" evidence="3">
    <location>
        <begin position="7"/>
        <end position="194"/>
    </location>
</feature>
<gene>
    <name evidence="4" type="ORF">SAMN05660429_01312</name>
</gene>
<dbReference type="STRING" id="349064.SAMN05660429_01312"/>
<dbReference type="Gene3D" id="3.40.50.300">
    <property type="entry name" value="P-loop containing nucleotide triphosphate hydrolases"/>
    <property type="match status" value="1"/>
</dbReference>
<evidence type="ECO:0000256" key="2">
    <source>
        <dbReference type="ARBA" id="ARBA00023180"/>
    </source>
</evidence>
<evidence type="ECO:0000256" key="1">
    <source>
        <dbReference type="ARBA" id="ARBA00022679"/>
    </source>
</evidence>
<dbReference type="InterPro" id="IPR000863">
    <property type="entry name" value="Sulfotransferase_dom"/>
</dbReference>
<reference evidence="4 5" key="1">
    <citation type="submission" date="2016-10" db="EMBL/GenBank/DDBJ databases">
        <authorList>
            <person name="de Groot N.N."/>
        </authorList>
    </citation>
    <scope>NUCLEOTIDE SEQUENCE [LARGE SCALE GENOMIC DNA]</scope>
    <source>
        <strain evidence="4 5">DSM 19706</strain>
    </source>
</reference>
<dbReference type="SUPFAM" id="SSF52540">
    <property type="entry name" value="P-loop containing nucleoside triphosphate hydrolases"/>
    <property type="match status" value="1"/>
</dbReference>
<dbReference type="PANTHER" id="PTHR10605">
    <property type="entry name" value="HEPARAN SULFATE SULFOTRANSFERASE"/>
    <property type="match status" value="1"/>
</dbReference>
<evidence type="ECO:0000313" key="4">
    <source>
        <dbReference type="EMBL" id="SET22662.1"/>
    </source>
</evidence>